<dbReference type="Gene3D" id="3.90.550.10">
    <property type="entry name" value="Spore Coat Polysaccharide Biosynthesis Protein SpsA, Chain A"/>
    <property type="match status" value="1"/>
</dbReference>
<dbReference type="GO" id="GO:0016757">
    <property type="term" value="F:glycosyltransferase activity"/>
    <property type="evidence" value="ECO:0007669"/>
    <property type="project" value="UniProtKB-KW"/>
</dbReference>
<dbReference type="EMBL" id="FOGW01000004">
    <property type="protein sequence ID" value="SER46877.1"/>
    <property type="molecule type" value="Genomic_DNA"/>
</dbReference>
<dbReference type="CDD" id="cd00761">
    <property type="entry name" value="Glyco_tranf_GTA_type"/>
    <property type="match status" value="1"/>
</dbReference>
<feature type="domain" description="Glycosyltransferase 2-like" evidence="3">
    <location>
        <begin position="14"/>
        <end position="121"/>
    </location>
</feature>
<evidence type="ECO:0000256" key="1">
    <source>
        <dbReference type="ARBA" id="ARBA00022676"/>
    </source>
</evidence>
<reference evidence="5" key="1">
    <citation type="submission" date="2016-10" db="EMBL/GenBank/DDBJ databases">
        <authorList>
            <person name="Varghese N."/>
            <person name="Submissions S."/>
        </authorList>
    </citation>
    <scope>NUCLEOTIDE SEQUENCE [LARGE SCALE GENOMIC DNA]</scope>
    <source>
        <strain evidence="5">S1b</strain>
    </source>
</reference>
<dbReference type="PANTHER" id="PTHR22916:SF51">
    <property type="entry name" value="GLYCOSYLTRANSFERASE EPSH-RELATED"/>
    <property type="match status" value="1"/>
</dbReference>
<evidence type="ECO:0000259" key="3">
    <source>
        <dbReference type="Pfam" id="PF00535"/>
    </source>
</evidence>
<evidence type="ECO:0000313" key="4">
    <source>
        <dbReference type="EMBL" id="SER46877.1"/>
    </source>
</evidence>
<keyword evidence="5" id="KW-1185">Reference proteome</keyword>
<sequence length="358" mass="41825">MSVDEVNNSNMLVSIVVPIYNGEKTLKKAIVSCIEQTYKNIEVILVNDGSTDSTSEICQKAVLKDSRVKYYVKGNSGVSDTKNFGIEHANGDYVMFLDCDDYLRKNAIELCFNEIKDLHYIPDLIVGGMAKRDSKKNIVLSTETVDHKIITVDIPKVLLNDRQFKIYKVATAKLFKMEIIKENEIKFDENYTFAEDSIFVLKYLEFVNSIVQISSVIYNYVQVVTDEKVERYKLKDVDNIWHLSEVLYNKRVRLFKRTNCYEQYQHKVDILYLERIRFFLNIVIDNNANKREVIKKLEQIPYESDINFSKISFGEVNNIQDKLVLLGINMKNSYFMYNCFKVKVYLGKKFKEYIANKS</sequence>
<keyword evidence="2 4" id="KW-0808">Transferase</keyword>
<accession>A0A1H9PFF3</accession>
<name>A0A1H9PFF3_9FIRM</name>
<evidence type="ECO:0000256" key="2">
    <source>
        <dbReference type="ARBA" id="ARBA00022679"/>
    </source>
</evidence>
<dbReference type="AlphaFoldDB" id="A0A1H9PFF3"/>
<organism evidence="4 5">
    <name type="scientific">Lachnobacterium bovis</name>
    <dbReference type="NCBI Taxonomy" id="140626"/>
    <lineage>
        <taxon>Bacteria</taxon>
        <taxon>Bacillati</taxon>
        <taxon>Bacillota</taxon>
        <taxon>Clostridia</taxon>
        <taxon>Lachnospirales</taxon>
        <taxon>Lachnospiraceae</taxon>
        <taxon>Lachnobacterium</taxon>
    </lineage>
</organism>
<dbReference type="Pfam" id="PF00535">
    <property type="entry name" value="Glycos_transf_2"/>
    <property type="match status" value="1"/>
</dbReference>
<dbReference type="RefSeq" id="WP_022749320.1">
    <property type="nucleotide sequence ID" value="NZ_FOGW01000004.1"/>
</dbReference>
<gene>
    <name evidence="4" type="ORF">SAMN02910429_00238</name>
</gene>
<protein>
    <submittedName>
        <fullName evidence="4">Glycosyltransferase involved in cell wall bisynthesis</fullName>
    </submittedName>
</protein>
<dbReference type="InterPro" id="IPR001173">
    <property type="entry name" value="Glyco_trans_2-like"/>
</dbReference>
<dbReference type="Proteomes" id="UP000182471">
    <property type="component" value="Unassembled WGS sequence"/>
</dbReference>
<dbReference type="InterPro" id="IPR029044">
    <property type="entry name" value="Nucleotide-diphossugar_trans"/>
</dbReference>
<dbReference type="PANTHER" id="PTHR22916">
    <property type="entry name" value="GLYCOSYLTRANSFERASE"/>
    <property type="match status" value="1"/>
</dbReference>
<dbReference type="OrthoDB" id="1640114at2"/>
<dbReference type="SUPFAM" id="SSF53448">
    <property type="entry name" value="Nucleotide-diphospho-sugar transferases"/>
    <property type="match status" value="1"/>
</dbReference>
<evidence type="ECO:0000313" key="5">
    <source>
        <dbReference type="Proteomes" id="UP000182471"/>
    </source>
</evidence>
<keyword evidence="1" id="KW-0328">Glycosyltransferase</keyword>
<proteinExistence type="predicted"/>